<proteinExistence type="predicted"/>
<dbReference type="AlphaFoldDB" id="A0AAV4M9F7"/>
<reference evidence="1 2" key="1">
    <citation type="submission" date="2021-06" db="EMBL/GenBank/DDBJ databases">
        <title>Caerostris extrusa draft genome.</title>
        <authorList>
            <person name="Kono N."/>
            <person name="Arakawa K."/>
        </authorList>
    </citation>
    <scope>NUCLEOTIDE SEQUENCE [LARGE SCALE GENOMIC DNA]</scope>
</reference>
<organism evidence="1 2">
    <name type="scientific">Caerostris extrusa</name>
    <name type="common">Bark spider</name>
    <name type="synonym">Caerostris bankana</name>
    <dbReference type="NCBI Taxonomy" id="172846"/>
    <lineage>
        <taxon>Eukaryota</taxon>
        <taxon>Metazoa</taxon>
        <taxon>Ecdysozoa</taxon>
        <taxon>Arthropoda</taxon>
        <taxon>Chelicerata</taxon>
        <taxon>Arachnida</taxon>
        <taxon>Araneae</taxon>
        <taxon>Araneomorphae</taxon>
        <taxon>Entelegynae</taxon>
        <taxon>Araneoidea</taxon>
        <taxon>Araneidae</taxon>
        <taxon>Caerostris</taxon>
    </lineage>
</organism>
<protein>
    <submittedName>
        <fullName evidence="1">Uncharacterized protein</fullName>
    </submittedName>
</protein>
<accession>A0AAV4M9F7</accession>
<keyword evidence="2" id="KW-1185">Reference proteome</keyword>
<comment type="caution">
    <text evidence="1">The sequence shown here is derived from an EMBL/GenBank/DDBJ whole genome shotgun (WGS) entry which is preliminary data.</text>
</comment>
<gene>
    <name evidence="1" type="ORF">CEXT_786711</name>
</gene>
<dbReference type="Proteomes" id="UP001054945">
    <property type="component" value="Unassembled WGS sequence"/>
</dbReference>
<name>A0AAV4M9F7_CAEEX</name>
<evidence type="ECO:0000313" key="1">
    <source>
        <dbReference type="EMBL" id="GIX68523.1"/>
    </source>
</evidence>
<sequence length="104" mass="12496">MIKKTVYLRKFKVTVKYIYPLNYIKKRNPTQKFSQSSDLFEMSIRILKSSINVLQHLPAKVDRPQYEFEMRVSDIKKKNVEMNLQVAEARFKTFEDSSKRRCID</sequence>
<dbReference type="EMBL" id="BPLR01019501">
    <property type="protein sequence ID" value="GIX68523.1"/>
    <property type="molecule type" value="Genomic_DNA"/>
</dbReference>
<evidence type="ECO:0000313" key="2">
    <source>
        <dbReference type="Proteomes" id="UP001054945"/>
    </source>
</evidence>